<dbReference type="GO" id="GO:0004222">
    <property type="term" value="F:metalloendopeptidase activity"/>
    <property type="evidence" value="ECO:0007669"/>
    <property type="project" value="InterPro"/>
</dbReference>
<evidence type="ECO:0000259" key="1">
    <source>
        <dbReference type="Pfam" id="PF01431"/>
    </source>
</evidence>
<dbReference type="AlphaFoldDB" id="A0A9J6FPK2"/>
<dbReference type="VEuPathDB" id="VectorBase:HLOH_042192"/>
<dbReference type="PANTHER" id="PTHR11733">
    <property type="entry name" value="ZINC METALLOPROTEASE FAMILY M13 NEPRILYSIN-RELATED"/>
    <property type="match status" value="1"/>
</dbReference>
<dbReference type="OMA" id="CHLSIAN"/>
<feature type="domain" description="Peptidase M13 C-terminal" evidence="1">
    <location>
        <begin position="2"/>
        <end position="152"/>
    </location>
</feature>
<dbReference type="Gene3D" id="3.40.390.10">
    <property type="entry name" value="Collagenase (Catalytic Domain)"/>
    <property type="match status" value="1"/>
</dbReference>
<dbReference type="GO" id="GO:0005886">
    <property type="term" value="C:plasma membrane"/>
    <property type="evidence" value="ECO:0007669"/>
    <property type="project" value="TreeGrafter"/>
</dbReference>
<dbReference type="InterPro" id="IPR024079">
    <property type="entry name" value="MetalloPept_cat_dom_sf"/>
</dbReference>
<accession>A0A9J6FPK2</accession>
<dbReference type="PANTHER" id="PTHR11733:SF241">
    <property type="entry name" value="GH26575P-RELATED"/>
    <property type="match status" value="1"/>
</dbReference>
<dbReference type="OrthoDB" id="6493925at2759"/>
<dbReference type="Proteomes" id="UP000821853">
    <property type="component" value="Chromosome 10"/>
</dbReference>
<dbReference type="GO" id="GO:0016485">
    <property type="term" value="P:protein processing"/>
    <property type="evidence" value="ECO:0007669"/>
    <property type="project" value="TreeGrafter"/>
</dbReference>
<sequence length="221" mass="25101">MPATMMHEPVFYPEGAGEPFNYGTLGALVAKTLSEAIGPAGAARRADKIESLWWTDQTASAYAESVRCFEEQYRHLENTTLSMAPELRDDAFIWVRSARIAFDRQALSRRGMYRIKYRARTQRSRERRQHDQAFFIRFCLLTCSTHEGAKQLLPRLRCHLSIANIQPVLPSLPMPRANQAEHRQVSLHLAQCDQGAAAALNWVGRVVPRDGLTCGQLRFFP</sequence>
<keyword evidence="3" id="KW-1185">Reference proteome</keyword>
<dbReference type="Pfam" id="PF01431">
    <property type="entry name" value="Peptidase_M13"/>
    <property type="match status" value="1"/>
</dbReference>
<dbReference type="InterPro" id="IPR018497">
    <property type="entry name" value="Peptidase_M13_C"/>
</dbReference>
<dbReference type="EMBL" id="JABSTR010000002">
    <property type="protein sequence ID" value="KAH9363964.1"/>
    <property type="molecule type" value="Genomic_DNA"/>
</dbReference>
<evidence type="ECO:0000313" key="3">
    <source>
        <dbReference type="Proteomes" id="UP000821853"/>
    </source>
</evidence>
<dbReference type="PROSITE" id="PS51885">
    <property type="entry name" value="NEPRILYSIN"/>
    <property type="match status" value="1"/>
</dbReference>
<comment type="caution">
    <text evidence="2">The sequence shown here is derived from an EMBL/GenBank/DDBJ whole genome shotgun (WGS) entry which is preliminary data.</text>
</comment>
<dbReference type="SUPFAM" id="SSF55486">
    <property type="entry name" value="Metalloproteases ('zincins'), catalytic domain"/>
    <property type="match status" value="1"/>
</dbReference>
<reference evidence="2 3" key="1">
    <citation type="journal article" date="2020" name="Cell">
        <title>Large-Scale Comparative Analyses of Tick Genomes Elucidate Their Genetic Diversity and Vector Capacities.</title>
        <authorList>
            <consortium name="Tick Genome and Microbiome Consortium (TIGMIC)"/>
            <person name="Jia N."/>
            <person name="Wang J."/>
            <person name="Shi W."/>
            <person name="Du L."/>
            <person name="Sun Y."/>
            <person name="Zhan W."/>
            <person name="Jiang J.F."/>
            <person name="Wang Q."/>
            <person name="Zhang B."/>
            <person name="Ji P."/>
            <person name="Bell-Sakyi L."/>
            <person name="Cui X.M."/>
            <person name="Yuan T.T."/>
            <person name="Jiang B.G."/>
            <person name="Yang W.F."/>
            <person name="Lam T.T."/>
            <person name="Chang Q.C."/>
            <person name="Ding S.J."/>
            <person name="Wang X.J."/>
            <person name="Zhu J.G."/>
            <person name="Ruan X.D."/>
            <person name="Zhao L."/>
            <person name="Wei J.T."/>
            <person name="Ye R.Z."/>
            <person name="Que T.C."/>
            <person name="Du C.H."/>
            <person name="Zhou Y.H."/>
            <person name="Cheng J.X."/>
            <person name="Dai P.F."/>
            <person name="Guo W.B."/>
            <person name="Han X.H."/>
            <person name="Huang E.J."/>
            <person name="Li L.F."/>
            <person name="Wei W."/>
            <person name="Gao Y.C."/>
            <person name="Liu J.Z."/>
            <person name="Shao H.Z."/>
            <person name="Wang X."/>
            <person name="Wang C.C."/>
            <person name="Yang T.C."/>
            <person name="Huo Q.B."/>
            <person name="Li W."/>
            <person name="Chen H.Y."/>
            <person name="Chen S.E."/>
            <person name="Zhou L.G."/>
            <person name="Ni X.B."/>
            <person name="Tian J.H."/>
            <person name="Sheng Y."/>
            <person name="Liu T."/>
            <person name="Pan Y.S."/>
            <person name="Xia L.Y."/>
            <person name="Li J."/>
            <person name="Zhao F."/>
            <person name="Cao W.C."/>
        </authorList>
    </citation>
    <scope>NUCLEOTIDE SEQUENCE [LARGE SCALE GENOMIC DNA]</scope>
    <source>
        <strain evidence="2">HaeL-2018</strain>
    </source>
</reference>
<name>A0A9J6FPK2_HAELO</name>
<dbReference type="InterPro" id="IPR000718">
    <property type="entry name" value="Peptidase_M13"/>
</dbReference>
<evidence type="ECO:0000313" key="2">
    <source>
        <dbReference type="EMBL" id="KAH9363964.1"/>
    </source>
</evidence>
<protein>
    <recommendedName>
        <fullName evidence="1">Peptidase M13 C-terminal domain-containing protein</fullName>
    </recommendedName>
</protein>
<gene>
    <name evidence="2" type="ORF">HPB48_006072</name>
</gene>
<proteinExistence type="predicted"/>
<organism evidence="2 3">
    <name type="scientific">Haemaphysalis longicornis</name>
    <name type="common">Bush tick</name>
    <dbReference type="NCBI Taxonomy" id="44386"/>
    <lineage>
        <taxon>Eukaryota</taxon>
        <taxon>Metazoa</taxon>
        <taxon>Ecdysozoa</taxon>
        <taxon>Arthropoda</taxon>
        <taxon>Chelicerata</taxon>
        <taxon>Arachnida</taxon>
        <taxon>Acari</taxon>
        <taxon>Parasitiformes</taxon>
        <taxon>Ixodida</taxon>
        <taxon>Ixodoidea</taxon>
        <taxon>Ixodidae</taxon>
        <taxon>Haemaphysalinae</taxon>
        <taxon>Haemaphysalis</taxon>
    </lineage>
</organism>